<evidence type="ECO:0000313" key="2">
    <source>
        <dbReference type="Proteomes" id="UP000694240"/>
    </source>
</evidence>
<comment type="caution">
    <text evidence="1">The sequence shown here is derived from an EMBL/GenBank/DDBJ whole genome shotgun (WGS) entry which is preliminary data.</text>
</comment>
<dbReference type="EMBL" id="JAEFBK010000005">
    <property type="protein sequence ID" value="KAG7605749.1"/>
    <property type="molecule type" value="Genomic_DNA"/>
</dbReference>
<dbReference type="GO" id="GO:0020037">
    <property type="term" value="F:heme binding"/>
    <property type="evidence" value="ECO:0007669"/>
    <property type="project" value="InterPro"/>
</dbReference>
<evidence type="ECO:0000313" key="1">
    <source>
        <dbReference type="EMBL" id="KAG7605749.1"/>
    </source>
</evidence>
<dbReference type="Proteomes" id="UP000694240">
    <property type="component" value="Chromosome 5"/>
</dbReference>
<dbReference type="Pfam" id="PF00067">
    <property type="entry name" value="p450"/>
    <property type="match status" value="1"/>
</dbReference>
<reference evidence="1 2" key="1">
    <citation type="submission" date="2020-12" db="EMBL/GenBank/DDBJ databases">
        <title>Concerted genomic and epigenomic changes stabilize Arabidopsis allopolyploids.</title>
        <authorList>
            <person name="Chen Z."/>
        </authorList>
    </citation>
    <scope>NUCLEOTIDE SEQUENCE [LARGE SCALE GENOMIC DNA]</scope>
    <source>
        <strain evidence="1">Allo738</strain>
        <tissue evidence="1">Leaf</tissue>
    </source>
</reference>
<dbReference type="GO" id="GO:0005506">
    <property type="term" value="F:iron ion binding"/>
    <property type="evidence" value="ECO:0007669"/>
    <property type="project" value="InterPro"/>
</dbReference>
<organism evidence="1 2">
    <name type="scientific">Arabidopsis thaliana x Arabidopsis arenosa</name>
    <dbReference type="NCBI Taxonomy" id="1240361"/>
    <lineage>
        <taxon>Eukaryota</taxon>
        <taxon>Viridiplantae</taxon>
        <taxon>Streptophyta</taxon>
        <taxon>Embryophyta</taxon>
        <taxon>Tracheophyta</taxon>
        <taxon>Spermatophyta</taxon>
        <taxon>Magnoliopsida</taxon>
        <taxon>eudicotyledons</taxon>
        <taxon>Gunneridae</taxon>
        <taxon>Pentapetalae</taxon>
        <taxon>rosids</taxon>
        <taxon>malvids</taxon>
        <taxon>Brassicales</taxon>
        <taxon>Brassicaceae</taxon>
        <taxon>Camelineae</taxon>
        <taxon>Arabidopsis</taxon>
    </lineage>
</organism>
<dbReference type="GO" id="GO:0004497">
    <property type="term" value="F:monooxygenase activity"/>
    <property type="evidence" value="ECO:0007669"/>
    <property type="project" value="InterPro"/>
</dbReference>
<proteinExistence type="predicted"/>
<dbReference type="InterPro" id="IPR001128">
    <property type="entry name" value="Cyt_P450"/>
</dbReference>
<sequence length="114" mass="13343">MEKKMIEAGAIFDRVCGKYISARREEDESCMGRRCIRIQAREMDFRDRRVSIQCRSRICHGKQRAMVQMKIVAVEILQNYDIKVANGQKFEPDTSLILKMKHGFKVKINKRCSS</sequence>
<gene>
    <name evidence="1" type="ORF">ISN45_At05g047360</name>
</gene>
<keyword evidence="2" id="KW-1185">Reference proteome</keyword>
<accession>A0A8T2D2G5</accession>
<dbReference type="GO" id="GO:0016705">
    <property type="term" value="F:oxidoreductase activity, acting on paired donors, with incorporation or reduction of molecular oxygen"/>
    <property type="evidence" value="ECO:0007669"/>
    <property type="project" value="InterPro"/>
</dbReference>
<name>A0A8T2D2G5_9BRAS</name>
<protein>
    <submittedName>
        <fullName evidence="1">Cytochrome P450</fullName>
    </submittedName>
</protein>
<dbReference type="AlphaFoldDB" id="A0A8T2D2G5"/>